<dbReference type="EMBL" id="CP015231">
    <property type="protein sequence ID" value="ANP42424.1"/>
    <property type="molecule type" value="Genomic_DNA"/>
</dbReference>
<dbReference type="GO" id="GO:0006310">
    <property type="term" value="P:DNA recombination"/>
    <property type="evidence" value="ECO:0007669"/>
    <property type="project" value="InterPro"/>
</dbReference>
<feature type="coiled-coil region" evidence="1">
    <location>
        <begin position="359"/>
        <end position="389"/>
    </location>
</feature>
<dbReference type="GeneID" id="28251515"/>
<dbReference type="OrthoDB" id="7769439at2"/>
<reference evidence="2 3" key="1">
    <citation type="journal article" date="2016" name="ISME J.">
        <title>Global occurrence and heterogeneity of the Roseobacter-clade species Ruegeria mobilis.</title>
        <authorList>
            <person name="Sonnenschein E."/>
            <person name="Gram L."/>
        </authorList>
    </citation>
    <scope>NUCLEOTIDE SEQUENCE [LARGE SCALE GENOMIC DNA]</scope>
    <source>
        <strain evidence="2 3">F1926</strain>
        <plasmid evidence="2 3">unnamed1</plasmid>
    </source>
</reference>
<sequence>MKDLTDTPALKSKDGNPQAVSIRIEPRTMSKAKGTRRHDFRIGKLPKYVKADRVKLNRTLMPLRPLGQIKKENAELRIKASRQRAMKQNAPVIMSGIITFGTVAAKLFESLPVEQQDAAFRELAKGVASELNTSLESLVVHLDETTIHAHFTLRAYTNAGLSMSEAAKRGTLSRVQDLAAAVMQSYHSEIERGHRKWDRIAAGADYADTLHRSVRELHYDLPLEIETLRQQSAEAKRELEALVEDRDIQKMELDADLDFAGEELQSRQLELARIKEDEKAHRSELDALIASAEKTRRHLAELDAKAVAAEKKEKRRRTYMARLAKKEAAIAAQKVALVQRTEAVEAAEAALAENTRAHVAREHELAQREQRQEEQAEEARIKSADLDARAGEISLEKEQVATARSELVTEAEEVRAQRIELNAGLAAIDHVVGAVEEGKIWVGENGKVALEDPAPIYTAPKGLRDRLMPAILRLVRKIDQTEKRASWVEVMMTRVRNLMVRSDLPKDLEKEARDLDADWSK</sequence>
<dbReference type="InterPro" id="IPR001668">
    <property type="entry name" value="Mob_Pre"/>
</dbReference>
<gene>
    <name evidence="2" type="ORF">K529_016740</name>
</gene>
<dbReference type="CDD" id="cd17242">
    <property type="entry name" value="MobM_relaxase"/>
    <property type="match status" value="1"/>
</dbReference>
<feature type="coiled-coil region" evidence="1">
    <location>
        <begin position="285"/>
        <end position="329"/>
    </location>
</feature>
<protein>
    <recommendedName>
        <fullName evidence="4">Plasmid recombination enzyme</fullName>
    </recommendedName>
</protein>
<accession>A0A1B1A776</accession>
<evidence type="ECO:0000256" key="1">
    <source>
        <dbReference type="SAM" id="Coils"/>
    </source>
</evidence>
<keyword evidence="1" id="KW-0175">Coiled coil</keyword>
<name>A0A1B1A776_9RHOB</name>
<evidence type="ECO:0000313" key="2">
    <source>
        <dbReference type="EMBL" id="ANP42424.1"/>
    </source>
</evidence>
<organism evidence="2 3">
    <name type="scientific">Tritonibacter mobilis F1926</name>
    <dbReference type="NCBI Taxonomy" id="1265309"/>
    <lineage>
        <taxon>Bacteria</taxon>
        <taxon>Pseudomonadati</taxon>
        <taxon>Pseudomonadota</taxon>
        <taxon>Alphaproteobacteria</taxon>
        <taxon>Rhodobacterales</taxon>
        <taxon>Paracoccaceae</taxon>
        <taxon>Tritonibacter</taxon>
    </lineage>
</organism>
<evidence type="ECO:0008006" key="4">
    <source>
        <dbReference type="Google" id="ProtNLM"/>
    </source>
</evidence>
<proteinExistence type="predicted"/>
<dbReference type="Gene3D" id="3.30.930.30">
    <property type="match status" value="1"/>
</dbReference>
<dbReference type="KEGG" id="rmb:K529_016740"/>
<feature type="coiled-coil region" evidence="1">
    <location>
        <begin position="225"/>
        <end position="252"/>
    </location>
</feature>
<dbReference type="GO" id="GO:0003677">
    <property type="term" value="F:DNA binding"/>
    <property type="evidence" value="ECO:0007669"/>
    <property type="project" value="InterPro"/>
</dbReference>
<dbReference type="Pfam" id="PF01076">
    <property type="entry name" value="Mob_Pre"/>
    <property type="match status" value="1"/>
</dbReference>
<evidence type="ECO:0000313" key="3">
    <source>
        <dbReference type="Proteomes" id="UP000013243"/>
    </source>
</evidence>
<dbReference type="AlphaFoldDB" id="A0A1B1A776"/>
<geneLocation type="plasmid" evidence="2 3">
    <name>unnamed1</name>
</geneLocation>
<dbReference type="Proteomes" id="UP000013243">
    <property type="component" value="Plasmid unnamed1"/>
</dbReference>
<keyword evidence="2" id="KW-0614">Plasmid</keyword>
<dbReference type="RefSeq" id="WP_065317491.1">
    <property type="nucleotide sequence ID" value="NZ_CP015231.1"/>
</dbReference>